<dbReference type="AlphaFoldDB" id="A0A2C9USV7"/>
<reference evidence="1" key="1">
    <citation type="submission" date="2016-02" db="EMBL/GenBank/DDBJ databases">
        <title>WGS assembly of Manihot esculenta.</title>
        <authorList>
            <person name="Bredeson J.V."/>
            <person name="Prochnik S.E."/>
            <person name="Lyons J.B."/>
            <person name="Schmutz J."/>
            <person name="Grimwood J."/>
            <person name="Vrebalov J."/>
            <person name="Bart R.S."/>
            <person name="Amuge T."/>
            <person name="Ferguson M.E."/>
            <person name="Green R."/>
            <person name="Putnam N."/>
            <person name="Stites J."/>
            <person name="Rounsley S."/>
            <person name="Rokhsar D.S."/>
        </authorList>
    </citation>
    <scope>NUCLEOTIDE SEQUENCE [LARGE SCALE GENOMIC DNA]</scope>
    <source>
        <tissue evidence="1">Leaf</tissue>
    </source>
</reference>
<organism evidence="1">
    <name type="scientific">Manihot esculenta</name>
    <name type="common">Cassava</name>
    <name type="synonym">Jatropha manihot</name>
    <dbReference type="NCBI Taxonomy" id="3983"/>
    <lineage>
        <taxon>Eukaryota</taxon>
        <taxon>Viridiplantae</taxon>
        <taxon>Streptophyta</taxon>
        <taxon>Embryophyta</taxon>
        <taxon>Tracheophyta</taxon>
        <taxon>Spermatophyta</taxon>
        <taxon>Magnoliopsida</taxon>
        <taxon>eudicotyledons</taxon>
        <taxon>Gunneridae</taxon>
        <taxon>Pentapetalae</taxon>
        <taxon>rosids</taxon>
        <taxon>fabids</taxon>
        <taxon>Malpighiales</taxon>
        <taxon>Euphorbiaceae</taxon>
        <taxon>Crotonoideae</taxon>
        <taxon>Manihoteae</taxon>
        <taxon>Manihot</taxon>
    </lineage>
</organism>
<name>A0A2C9USV7_MANES</name>
<accession>A0A2C9USV7</accession>
<proteinExistence type="predicted"/>
<sequence length="38" mass="4639">MTMAAKHGKLLKYWRRVRDHSLQVPKLLKTKGWNFDQR</sequence>
<protein>
    <submittedName>
        <fullName evidence="1">Uncharacterized protein</fullName>
    </submittedName>
</protein>
<gene>
    <name evidence="1" type="ORF">MANES_12G021000</name>
</gene>
<evidence type="ECO:0000313" key="1">
    <source>
        <dbReference type="EMBL" id="OAY34448.1"/>
    </source>
</evidence>
<dbReference type="EMBL" id="CM004398">
    <property type="protein sequence ID" value="OAY34448.1"/>
    <property type="molecule type" value="Genomic_DNA"/>
</dbReference>